<gene>
    <name evidence="3" type="ORF">DEM27_15260</name>
</gene>
<dbReference type="Pfam" id="PF05036">
    <property type="entry name" value="SPOR"/>
    <property type="match status" value="1"/>
</dbReference>
<feature type="compositionally biased region" description="Basic and acidic residues" evidence="1">
    <location>
        <begin position="452"/>
        <end position="472"/>
    </location>
</feature>
<evidence type="ECO:0000313" key="3">
    <source>
        <dbReference type="EMBL" id="PWE55417.1"/>
    </source>
</evidence>
<feature type="compositionally biased region" description="Low complexity" evidence="1">
    <location>
        <begin position="951"/>
        <end position="968"/>
    </location>
</feature>
<evidence type="ECO:0000256" key="1">
    <source>
        <dbReference type="SAM" id="MobiDB-lite"/>
    </source>
</evidence>
<reference evidence="3 4" key="1">
    <citation type="submission" date="2018-05" db="EMBL/GenBank/DDBJ databases">
        <title>The draft genome of strain NS-104.</title>
        <authorList>
            <person name="Hang P."/>
            <person name="Jiang J."/>
        </authorList>
    </citation>
    <scope>NUCLEOTIDE SEQUENCE [LARGE SCALE GENOMIC DNA]</scope>
    <source>
        <strain evidence="3 4">NS-104</strain>
    </source>
</reference>
<dbReference type="GO" id="GO:0042834">
    <property type="term" value="F:peptidoglycan binding"/>
    <property type="evidence" value="ECO:0007669"/>
    <property type="project" value="InterPro"/>
</dbReference>
<feature type="region of interest" description="Disordered" evidence="1">
    <location>
        <begin position="444"/>
        <end position="500"/>
    </location>
</feature>
<accession>A0A2U2DQ36</accession>
<dbReference type="InterPro" id="IPR007730">
    <property type="entry name" value="SPOR-like_dom"/>
</dbReference>
<organism evidence="3 4">
    <name type="scientific">Metarhizobium album</name>
    <dbReference type="NCBI Taxonomy" id="2182425"/>
    <lineage>
        <taxon>Bacteria</taxon>
        <taxon>Pseudomonadati</taxon>
        <taxon>Pseudomonadota</taxon>
        <taxon>Alphaproteobacteria</taxon>
        <taxon>Hyphomicrobiales</taxon>
        <taxon>Rhizobiaceae</taxon>
        <taxon>Metarhizobium</taxon>
    </lineage>
</organism>
<dbReference type="Gene3D" id="3.30.70.1070">
    <property type="entry name" value="Sporulation related repeat"/>
    <property type="match status" value="1"/>
</dbReference>
<proteinExistence type="predicted"/>
<evidence type="ECO:0000313" key="4">
    <source>
        <dbReference type="Proteomes" id="UP000245252"/>
    </source>
</evidence>
<dbReference type="RefSeq" id="WP_109459115.1">
    <property type="nucleotide sequence ID" value="NZ_QFBC01000006.1"/>
</dbReference>
<dbReference type="Proteomes" id="UP000245252">
    <property type="component" value="Unassembled WGS sequence"/>
</dbReference>
<feature type="domain" description="SPOR" evidence="2">
    <location>
        <begin position="1037"/>
        <end position="1120"/>
    </location>
</feature>
<protein>
    <recommendedName>
        <fullName evidence="2">SPOR domain-containing protein</fullName>
    </recommendedName>
</protein>
<sequence>MAEKQFARSGGNSLEFFAEDDPLAELARIVGFEPKPVAANDQKRDSRVTAVPSPVAAVTEAAPERAVEQPQHPLFNLEDELTREFERYEAPRREPVAVAGEAYVAVDERQATVEDVAPEPVVTEAAEAVAESVSPAVYEAVARTEPVFEAPESHSFESSPDGDLVDDSEFASMFADAEPFDAPEPVAVSAAPIAAVAAEVAVVSDHAQAFEQPAVISDIRDENPQDTDFSWPASDAPPVFVTEEPVTSAVEPAFSRAEPVDPVFDSADEHFDLTQELEMAIESAVPTIEPEPAFQVKAQSRPHLPVTNFSVQRSNYRAEPRLDSRPSGVDEAAGGDALDMMAAEMPTVEFDRLADEAPAHVVAEPDFTGAIEPAFDQPGSSADPAFDFAFDSDLAAERAPQDNWAASPTTEAVEVPQIASARRAEPFDADDLLADVARYPVPNQRLSPLFGSEDRAEARSADKRDQSEESRPEPVATLRAPETDNFSVSEKRAEPAFDDPFSDQKFDFDFDDIDFDLADLSFDDPEPLAPAVQAPAQEVKPVAEIRQPETRSRAAEPAIPFRVTTKITDLSETPMRQPVARRAEPRIEPESETVLPFDPSQIADADDIPEAIADMDVPSLPVVEPEEKVVHPPEYDIDIDAEMANLFQPIGHAPAVSAKSVPVNDGGFANPAWAAAPNDANPDPVKASFDEFDEFERALEEDFRRTMTQPAEDDAGVAKMTLGPNGGYVERGPRRGLSRGLVLSLALLLVCGTAVGAGAYLYLSGGGETSTATTGPRVIVADKEPIKVVPENRGGVTVPNQDKAVYDRVAGNVTADPKQDSLLSSKEEPIDVVQRTLIPETLPLEGAEDSDDVNPTPVGETEDARLLGNETATDTTAETDATAGVSPRKVRTMIVKSDGTLVPRETIAEETTTAAATETAERSVLAEPTGTTRSADLNLDKIKPVTQTPVETTQGAAATAGQEDAATDSLADPPVRVVKTTKVEDTKVDDKAPIPESRPVDQPVNIVGTVTDQGNLRDTTKEAAAATDTGKQTQVASLQPGSYVMQIASLPSEAEAKKSYASLSSKFGSVIGGRGVDIKKVEVAGKGTFYRVRIPVGSKDDAAALCVKYRAAGGTCLISK</sequence>
<comment type="caution">
    <text evidence="3">The sequence shown here is derived from an EMBL/GenBank/DDBJ whole genome shotgun (WGS) entry which is preliminary data.</text>
</comment>
<feature type="region of interest" description="Disordered" evidence="1">
    <location>
        <begin position="911"/>
        <end position="933"/>
    </location>
</feature>
<dbReference type="OrthoDB" id="7338235at2"/>
<evidence type="ECO:0000259" key="2">
    <source>
        <dbReference type="PROSITE" id="PS51724"/>
    </source>
</evidence>
<feature type="region of interest" description="Disordered" evidence="1">
    <location>
        <begin position="841"/>
        <end position="885"/>
    </location>
</feature>
<keyword evidence="4" id="KW-1185">Reference proteome</keyword>
<feature type="region of interest" description="Disordered" evidence="1">
    <location>
        <begin position="947"/>
        <end position="969"/>
    </location>
</feature>
<name>A0A2U2DQ36_9HYPH</name>
<dbReference type="InterPro" id="IPR036680">
    <property type="entry name" value="SPOR-like_sf"/>
</dbReference>
<feature type="compositionally biased region" description="Low complexity" evidence="1">
    <location>
        <begin position="870"/>
        <end position="883"/>
    </location>
</feature>
<feature type="region of interest" description="Disordered" evidence="1">
    <location>
        <begin position="214"/>
        <end position="238"/>
    </location>
</feature>
<dbReference type="PROSITE" id="PS51724">
    <property type="entry name" value="SPOR"/>
    <property type="match status" value="1"/>
</dbReference>
<dbReference type="AlphaFoldDB" id="A0A2U2DQ36"/>
<dbReference type="EMBL" id="QFBC01000006">
    <property type="protein sequence ID" value="PWE55417.1"/>
    <property type="molecule type" value="Genomic_DNA"/>
</dbReference>